<dbReference type="InterPro" id="IPR009045">
    <property type="entry name" value="Zn_M74/Hedgehog-like"/>
</dbReference>
<dbReference type="PATRIC" id="fig|265726.11.peg.153"/>
<keyword evidence="3" id="KW-1185">Reference proteome</keyword>
<dbReference type="InterPro" id="IPR013230">
    <property type="entry name" value="Peptidase_M15A_C"/>
</dbReference>
<dbReference type="Proteomes" id="UP000033633">
    <property type="component" value="Unassembled WGS sequence"/>
</dbReference>
<proteinExistence type="predicted"/>
<comment type="caution">
    <text evidence="2">The sequence shown here is derived from an EMBL/GenBank/DDBJ whole genome shotgun (WGS) entry which is preliminary data.</text>
</comment>
<accession>A0A0F5VI46</accession>
<dbReference type="SUPFAM" id="SSF55166">
    <property type="entry name" value="Hedgehog/DD-peptidase"/>
    <property type="match status" value="1"/>
</dbReference>
<organism evidence="2 3">
    <name type="scientific">Photobacterium halotolerans</name>
    <dbReference type="NCBI Taxonomy" id="265726"/>
    <lineage>
        <taxon>Bacteria</taxon>
        <taxon>Pseudomonadati</taxon>
        <taxon>Pseudomonadota</taxon>
        <taxon>Gammaproteobacteria</taxon>
        <taxon>Vibrionales</taxon>
        <taxon>Vibrionaceae</taxon>
        <taxon>Photobacterium</taxon>
    </lineage>
</organism>
<dbReference type="STRING" id="265726.KY46_00710"/>
<sequence length="98" mass="10706">MDKLQNTRSDMGIPFVITSGYRCRRHPVEARKSAPGAHNYGQAVDVSLSGEAALNLIGTAQLYGFTGIGVAQKGAGRFIHLDDMASGQNRPRPWIWSY</sequence>
<gene>
    <name evidence="2" type="ORF">KY46_00710</name>
</gene>
<dbReference type="Gene3D" id="3.30.1380.10">
    <property type="match status" value="1"/>
</dbReference>
<reference evidence="2 3" key="1">
    <citation type="submission" date="2014-12" db="EMBL/GenBank/DDBJ databases">
        <title>Mercury Reductase activity and rhizosphere competence traits in the genome of root associated Photobacterium halotolerans MELD1.</title>
        <authorList>
            <person name="Mathew D.C."/>
            <person name="Huang C.-C."/>
        </authorList>
    </citation>
    <scope>NUCLEOTIDE SEQUENCE [LARGE SCALE GENOMIC DNA]</scope>
    <source>
        <strain evidence="2 3">MELD1</strain>
    </source>
</reference>
<dbReference type="AlphaFoldDB" id="A0A0F5VI46"/>
<dbReference type="EMBL" id="JWYV01000001">
    <property type="protein sequence ID" value="KKD01784.1"/>
    <property type="molecule type" value="Genomic_DNA"/>
</dbReference>
<dbReference type="Pfam" id="PF08291">
    <property type="entry name" value="Peptidase_M15_3"/>
    <property type="match status" value="1"/>
</dbReference>
<evidence type="ECO:0000313" key="3">
    <source>
        <dbReference type="Proteomes" id="UP000033633"/>
    </source>
</evidence>
<name>A0A0F5VI46_9GAMM</name>
<feature type="domain" description="Peptidase M15A C-terminal" evidence="1">
    <location>
        <begin position="1"/>
        <end position="82"/>
    </location>
</feature>
<evidence type="ECO:0000259" key="1">
    <source>
        <dbReference type="Pfam" id="PF08291"/>
    </source>
</evidence>
<evidence type="ECO:0000313" key="2">
    <source>
        <dbReference type="EMBL" id="KKD01784.1"/>
    </source>
</evidence>
<protein>
    <submittedName>
        <fullName evidence="2">Peptidase M15A</fullName>
    </submittedName>
</protein>